<comment type="subcellular location">
    <subcellularLocation>
        <location evidence="1">Cell membrane</location>
    </subcellularLocation>
</comment>
<name>G7V7H8_THELD</name>
<protein>
    <submittedName>
        <fullName evidence="7">Sodium pump decarboxylase gamma subunit</fullName>
    </submittedName>
</protein>
<dbReference type="GO" id="GO:0036376">
    <property type="term" value="P:sodium ion export across plasma membrane"/>
    <property type="evidence" value="ECO:0007669"/>
    <property type="project" value="InterPro"/>
</dbReference>
<dbReference type="AlphaFoldDB" id="G7V7H8"/>
<keyword evidence="3 6" id="KW-0812">Transmembrane</keyword>
<feature type="transmembrane region" description="Helical" evidence="6">
    <location>
        <begin position="20"/>
        <end position="42"/>
    </location>
</feature>
<evidence type="ECO:0000256" key="6">
    <source>
        <dbReference type="SAM" id="Phobius"/>
    </source>
</evidence>
<dbReference type="eggNOG" id="ENOG5033EBD">
    <property type="taxonomic scope" value="Bacteria"/>
</dbReference>
<evidence type="ECO:0000313" key="7">
    <source>
        <dbReference type="EMBL" id="AER66140.1"/>
    </source>
</evidence>
<keyword evidence="4 6" id="KW-1133">Transmembrane helix</keyword>
<sequence length="136" mass="13710">MGMTTFAERFSQGTSGAVALAMIAFSVVFLVLMGLTLVIYAVRFIAAGNKKEQPAGKGGGAVKTATSAPSAPVAPKVAQVAAKDEEIAAVIAAAIAASCGGVVTSIRRAAPVSTGRMKAAKAWKLAARMELSEGLE</sequence>
<dbReference type="GO" id="GO:0015081">
    <property type="term" value="F:sodium ion transmembrane transporter activity"/>
    <property type="evidence" value="ECO:0007669"/>
    <property type="project" value="InterPro"/>
</dbReference>
<dbReference type="HOGENOM" id="CLU_156502_0_0_0"/>
<organism evidence="7 8">
    <name type="scientific">Thermovirga lienii (strain ATCC BAA-1197 / DSM 17291 / Cas60314)</name>
    <dbReference type="NCBI Taxonomy" id="580340"/>
    <lineage>
        <taxon>Bacteria</taxon>
        <taxon>Thermotogati</taxon>
        <taxon>Synergistota</taxon>
        <taxon>Synergistia</taxon>
        <taxon>Synergistales</taxon>
        <taxon>Thermovirgaceae</taxon>
        <taxon>Thermovirga</taxon>
    </lineage>
</organism>
<dbReference type="EMBL" id="CP003096">
    <property type="protein sequence ID" value="AER66140.1"/>
    <property type="molecule type" value="Genomic_DNA"/>
</dbReference>
<evidence type="ECO:0000256" key="5">
    <source>
        <dbReference type="ARBA" id="ARBA00023136"/>
    </source>
</evidence>
<keyword evidence="2" id="KW-1003">Cell membrane</keyword>
<dbReference type="Proteomes" id="UP000005868">
    <property type="component" value="Chromosome"/>
</dbReference>
<dbReference type="InterPro" id="IPR005899">
    <property type="entry name" value="Na_pump_deCOase"/>
</dbReference>
<dbReference type="OrthoDB" id="6456at2"/>
<reference evidence="8" key="1">
    <citation type="submission" date="2011-10" db="EMBL/GenBank/DDBJ databases">
        <title>The complete genome of chromosome of Thermovirga lienii DSM 17291.</title>
        <authorList>
            <consortium name="US DOE Joint Genome Institute (JGI-PGF)"/>
            <person name="Lucas S."/>
            <person name="Copeland A."/>
            <person name="Lapidus A."/>
            <person name="Glavina del Rio T."/>
            <person name="Dalin E."/>
            <person name="Tice H."/>
            <person name="Bruce D."/>
            <person name="Goodwin L."/>
            <person name="Pitluck S."/>
            <person name="Peters L."/>
            <person name="Mikhailova N."/>
            <person name="Saunders E."/>
            <person name="Kyrpides N."/>
            <person name="Mavromatis K."/>
            <person name="Ivanova N."/>
            <person name="Last F.I."/>
            <person name="Brettin T."/>
            <person name="Detter J.C."/>
            <person name="Han C."/>
            <person name="Larimer F."/>
            <person name="Land M."/>
            <person name="Hauser L."/>
            <person name="Markowitz V."/>
            <person name="Cheng J.-F."/>
            <person name="Hugenholtz P."/>
            <person name="Woyke T."/>
            <person name="Wu D."/>
            <person name="Spring S."/>
            <person name="Schroeder M."/>
            <person name="Brambilla E.-M."/>
            <person name="Klenk H.-P."/>
            <person name="Eisen J.A."/>
        </authorList>
    </citation>
    <scope>NUCLEOTIDE SEQUENCE [LARGE SCALE GENOMIC DNA]</scope>
    <source>
        <strain evidence="8">ATCC BAA-1197 / DSM 17291 / Cas60314</strain>
    </source>
</reference>
<proteinExistence type="predicted"/>
<dbReference type="Pfam" id="PF04277">
    <property type="entry name" value="OAD_gamma"/>
    <property type="match status" value="1"/>
</dbReference>
<dbReference type="STRING" id="580340.Tlie_0405"/>
<dbReference type="KEGG" id="tli:Tlie_0405"/>
<evidence type="ECO:0000256" key="1">
    <source>
        <dbReference type="ARBA" id="ARBA00004236"/>
    </source>
</evidence>
<dbReference type="GO" id="GO:0005886">
    <property type="term" value="C:plasma membrane"/>
    <property type="evidence" value="ECO:0007669"/>
    <property type="project" value="UniProtKB-SubCell"/>
</dbReference>
<evidence type="ECO:0000256" key="2">
    <source>
        <dbReference type="ARBA" id="ARBA00022475"/>
    </source>
</evidence>
<evidence type="ECO:0000256" key="3">
    <source>
        <dbReference type="ARBA" id="ARBA00022692"/>
    </source>
</evidence>
<evidence type="ECO:0000313" key="8">
    <source>
        <dbReference type="Proteomes" id="UP000005868"/>
    </source>
</evidence>
<evidence type="ECO:0000256" key="4">
    <source>
        <dbReference type="ARBA" id="ARBA00022989"/>
    </source>
</evidence>
<gene>
    <name evidence="7" type="ordered locus">Tlie_0405</name>
</gene>
<accession>G7V7H8</accession>
<reference evidence="7 8" key="2">
    <citation type="journal article" date="2012" name="Stand. Genomic Sci.">
        <title>Genome sequence of the moderately thermophilic, amino-acid-degrading and sulfur-reducing bacterium Thermovirga lienii type strain (Cas60314(T)).</title>
        <authorList>
            <person name="Goker M."/>
            <person name="Saunders E."/>
            <person name="Lapidus A."/>
            <person name="Nolan M."/>
            <person name="Lucas S."/>
            <person name="Hammon N."/>
            <person name="Deshpande S."/>
            <person name="Cheng J.F."/>
            <person name="Han C."/>
            <person name="Tapia R."/>
            <person name="Goodwin L.A."/>
            <person name="Pitluck S."/>
            <person name="Liolios K."/>
            <person name="Mavromatis K."/>
            <person name="Pagani I."/>
            <person name="Ivanova N."/>
            <person name="Mikhailova N."/>
            <person name="Pati A."/>
            <person name="Chen A."/>
            <person name="Palaniappan K."/>
            <person name="Land M."/>
            <person name="Chang Y.J."/>
            <person name="Jeffries C.D."/>
            <person name="Brambilla E.M."/>
            <person name="Rohde M."/>
            <person name="Spring S."/>
            <person name="Detter J.C."/>
            <person name="Woyke T."/>
            <person name="Bristow J."/>
            <person name="Eisen J.A."/>
            <person name="Markowitz V."/>
            <person name="Hugenholtz P."/>
            <person name="Kyrpides N.C."/>
            <person name="Klenk H.P."/>
        </authorList>
    </citation>
    <scope>NUCLEOTIDE SEQUENCE [LARGE SCALE GENOMIC DNA]</scope>
    <source>
        <strain evidence="8">ATCC BAA-1197 / DSM 17291 / Cas60314</strain>
    </source>
</reference>
<keyword evidence="8" id="KW-1185">Reference proteome</keyword>
<keyword evidence="5 6" id="KW-0472">Membrane</keyword>